<keyword evidence="1" id="KW-1133">Transmembrane helix</keyword>
<organism evidence="2 3">
    <name type="scientific">Gilliamella apicola</name>
    <dbReference type="NCBI Taxonomy" id="1196095"/>
    <lineage>
        <taxon>Bacteria</taxon>
        <taxon>Pseudomonadati</taxon>
        <taxon>Pseudomonadota</taxon>
        <taxon>Gammaproteobacteria</taxon>
        <taxon>Orbales</taxon>
        <taxon>Orbaceae</taxon>
        <taxon>Gilliamella</taxon>
    </lineage>
</organism>
<feature type="transmembrane region" description="Helical" evidence="1">
    <location>
        <begin position="20"/>
        <end position="42"/>
    </location>
</feature>
<sequence>MYLKMRCNSDRALNSVGFNILSLVTRYNLFLVIFIVLFLTSYSCQALISSTSSPVYGRAPYLTFDDGRTRVTDTNGLLWITLSNGSNFTPTTNNSSITPIVLPNIGESFADIGMLVPTNTNSIPLNLIIGEPNNYWGDDDGDGQGRNGIIASGTLSLSIVDKNNNAVARSDVPTICNAPYKVTLTSTNGTLNTLYGIPNNSNFNGSSESYYINPKDSPKVCFAKPILVFGNYFEQHDFGGSRDIWNEDKGFIIQSTDPSSYNLNFPTIGANNLYFDLDIGGARSLTWEGIDEGKITTIITPTPGDSSGTSFRVTLKGPFATKEQWESNAPNNIKVISKAELPKSFELVGRNSNGDAVVKYGFQLKQWVVNRGTNEYNYSSISSWCDNIGYRLPKVKDLTNASCRGISQYPLSFCQDAVGAMPASPDNYYQRRIGGGFFSEWGYVYLYPEANFHDRYYYWTSDTNSQGSQFIIDSHRGDIHSQQNHSTFGLCVWP</sequence>
<dbReference type="Proteomes" id="UP000247483">
    <property type="component" value="Unassembled WGS sequence"/>
</dbReference>
<keyword evidence="1" id="KW-0812">Transmembrane</keyword>
<evidence type="ECO:0000256" key="1">
    <source>
        <dbReference type="SAM" id="Phobius"/>
    </source>
</evidence>
<comment type="caution">
    <text evidence="2">The sequence shown here is derived from an EMBL/GenBank/DDBJ whole genome shotgun (WGS) entry which is preliminary data.</text>
</comment>
<evidence type="ECO:0000313" key="3">
    <source>
        <dbReference type="Proteomes" id="UP000247483"/>
    </source>
</evidence>
<name>A0A2V4ENQ0_9GAMM</name>
<keyword evidence="1" id="KW-0472">Membrane</keyword>
<evidence type="ECO:0000313" key="2">
    <source>
        <dbReference type="EMBL" id="PXZ06128.1"/>
    </source>
</evidence>
<protein>
    <submittedName>
        <fullName evidence="2">Uncharacterized protein</fullName>
    </submittedName>
</protein>
<gene>
    <name evidence="2" type="ORF">DKK79_05550</name>
</gene>
<reference evidence="2 3" key="1">
    <citation type="submission" date="2018-05" db="EMBL/GenBank/DDBJ databases">
        <title>Reference genomes for bee gut microbiota database.</title>
        <authorList>
            <person name="Ellegaard K.M."/>
        </authorList>
    </citation>
    <scope>NUCLEOTIDE SEQUENCE [LARGE SCALE GENOMIC DNA]</scope>
    <source>
        <strain evidence="2 3">ESL0177</strain>
    </source>
</reference>
<dbReference type="AlphaFoldDB" id="A0A2V4ENQ0"/>
<dbReference type="EMBL" id="QGLP01000004">
    <property type="protein sequence ID" value="PXZ06128.1"/>
    <property type="molecule type" value="Genomic_DNA"/>
</dbReference>
<proteinExistence type="predicted"/>
<accession>A0A2V4ENQ0</accession>
<dbReference type="RefSeq" id="WP_110423193.1">
    <property type="nucleotide sequence ID" value="NZ_QGLP01000004.1"/>
</dbReference>